<comment type="caution">
    <text evidence="3">The sequence shown here is derived from an EMBL/GenBank/DDBJ whole genome shotgun (WGS) entry which is preliminary data.</text>
</comment>
<sequence length="133" mass="14960">MMPRSLLTPQARRDAVEIARYIAADNRDVANDFLIALQDTCTHFAVMPERGRRYGWKHSALKDVRVMRVSKTFGAYLIFYLPTKDGVRIIRILHGARDFPTMFGTLSNVREAAGIHGLARGGMSPREAGKRSL</sequence>
<dbReference type="InterPro" id="IPR051803">
    <property type="entry name" value="TA_system_RelE-like_toxin"/>
</dbReference>
<dbReference type="Gene3D" id="3.30.2310.20">
    <property type="entry name" value="RelE-like"/>
    <property type="match status" value="1"/>
</dbReference>
<comment type="similarity">
    <text evidence="1">Belongs to the RelE toxin family.</text>
</comment>
<evidence type="ECO:0000313" key="4">
    <source>
        <dbReference type="Proteomes" id="UP000177750"/>
    </source>
</evidence>
<accession>A0A1F7VGU8</accession>
<dbReference type="InterPro" id="IPR035093">
    <property type="entry name" value="RelE/ParE_toxin_dom_sf"/>
</dbReference>
<keyword evidence="2" id="KW-1277">Toxin-antitoxin system</keyword>
<name>A0A1F7VGU8_9BACT</name>
<dbReference type="PANTHER" id="PTHR33755">
    <property type="entry name" value="TOXIN PARE1-RELATED"/>
    <property type="match status" value="1"/>
</dbReference>
<dbReference type="PANTHER" id="PTHR33755:SF6">
    <property type="entry name" value="PLASMID STABILIZATION SYSTEM PROTEIN"/>
    <property type="match status" value="1"/>
</dbReference>
<evidence type="ECO:0008006" key="5">
    <source>
        <dbReference type="Google" id="ProtNLM"/>
    </source>
</evidence>
<dbReference type="EMBL" id="MGEU01000061">
    <property type="protein sequence ID" value="OGL89661.1"/>
    <property type="molecule type" value="Genomic_DNA"/>
</dbReference>
<protein>
    <recommendedName>
        <fullName evidence="5">Plasmid stabilization protein</fullName>
    </recommendedName>
</protein>
<organism evidence="3 4">
    <name type="scientific">Candidatus Uhrbacteria bacterium RIFCSPLOWO2_02_FULL_54_37</name>
    <dbReference type="NCBI Taxonomy" id="1802412"/>
    <lineage>
        <taxon>Bacteria</taxon>
        <taxon>Candidatus Uhriibacteriota</taxon>
    </lineage>
</organism>
<dbReference type="InterPro" id="IPR007712">
    <property type="entry name" value="RelE/ParE_toxin"/>
</dbReference>
<gene>
    <name evidence="3" type="ORF">A3J36_00835</name>
</gene>
<reference evidence="3 4" key="1">
    <citation type="journal article" date="2016" name="Nat. Commun.">
        <title>Thousands of microbial genomes shed light on interconnected biogeochemical processes in an aquifer system.</title>
        <authorList>
            <person name="Anantharaman K."/>
            <person name="Brown C.T."/>
            <person name="Hug L.A."/>
            <person name="Sharon I."/>
            <person name="Castelle C.J."/>
            <person name="Probst A.J."/>
            <person name="Thomas B.C."/>
            <person name="Singh A."/>
            <person name="Wilkins M.J."/>
            <person name="Karaoz U."/>
            <person name="Brodie E.L."/>
            <person name="Williams K.H."/>
            <person name="Hubbard S.S."/>
            <person name="Banfield J.F."/>
        </authorList>
    </citation>
    <scope>NUCLEOTIDE SEQUENCE [LARGE SCALE GENOMIC DNA]</scope>
</reference>
<dbReference type="Pfam" id="PF05016">
    <property type="entry name" value="ParE_toxin"/>
    <property type="match status" value="1"/>
</dbReference>
<evidence type="ECO:0000256" key="2">
    <source>
        <dbReference type="ARBA" id="ARBA00022649"/>
    </source>
</evidence>
<dbReference type="Proteomes" id="UP000177750">
    <property type="component" value="Unassembled WGS sequence"/>
</dbReference>
<dbReference type="AlphaFoldDB" id="A0A1F7VGU8"/>
<evidence type="ECO:0000256" key="1">
    <source>
        <dbReference type="ARBA" id="ARBA00006226"/>
    </source>
</evidence>
<proteinExistence type="inferred from homology"/>
<evidence type="ECO:0000313" key="3">
    <source>
        <dbReference type="EMBL" id="OGL89661.1"/>
    </source>
</evidence>